<sequence length="543" mass="60095">MSESKSRKEKNGMSAKKFFRSLLFHFLLFLRIAYDWVVDFIISFIYDDSKVKKIPPVKESFLLDSAVTLAAKIRKKEISSEEVVSAFIERIKEVNNVLNAVVDNRFEEAIQEAKDVDAFLRSTSLSVDQLEKEKPFLGVPFSNKESTAGKGLSFSFGLNSRRGVKATEDADIVAKCKNAGAILLCATNVPELNLWTETRNNIYGMTVNPYNTSRIVGGSSGGEASIVSACGSPIGLGTDIGGSCRMPAFYCGIFSHKPTTGLISTKGMTFRKGEPDRTMVCAGPMVKHAEDLAPLTKILFHTETEEVAAAAKRLQLDKTVDVKDIKFYYVEEPLDPRISPVSSEVKAAIKKAIDYVSEATGRPAVKIQLSGFRHCFTLWRYWMTKEGERFASLLGNNERVVDVRTEFAKTLIGKSEFTFPPIMKLIDDTYMPKVPAQWAEEATEKLKAELSEILGDDGVLIFPSAPHTAGLHYTPFFRPYNFGYWAIFNVLEVPVTQVPMGLTAKGLPVGFQVAATKFNDHLTISVAKALEQQFGGYVPPFSS</sequence>
<dbReference type="SUPFAM" id="SSF75304">
    <property type="entry name" value="Amidase signature (AS) enzymes"/>
    <property type="match status" value="1"/>
</dbReference>
<dbReference type="InterPro" id="IPR052739">
    <property type="entry name" value="FAAH2"/>
</dbReference>
<dbReference type="PANTHER" id="PTHR43372">
    <property type="entry name" value="FATTY-ACID AMIDE HYDROLASE"/>
    <property type="match status" value="1"/>
</dbReference>
<dbReference type="EMBL" id="OU963867">
    <property type="protein sequence ID" value="CAH0392060.1"/>
    <property type="molecule type" value="Genomic_DNA"/>
</dbReference>
<dbReference type="Gene3D" id="3.90.1300.10">
    <property type="entry name" value="Amidase signature (AS) domain"/>
    <property type="match status" value="1"/>
</dbReference>
<dbReference type="InterPro" id="IPR023631">
    <property type="entry name" value="Amidase_dom"/>
</dbReference>
<dbReference type="Proteomes" id="UP001152759">
    <property type="component" value="Chromosome 6"/>
</dbReference>
<feature type="domain" description="Amidase" evidence="2">
    <location>
        <begin position="82"/>
        <end position="523"/>
    </location>
</feature>
<evidence type="ECO:0000256" key="1">
    <source>
        <dbReference type="PIRSR" id="PIRSR001221-1"/>
    </source>
</evidence>
<organism evidence="3 4">
    <name type="scientific">Bemisia tabaci</name>
    <name type="common">Sweetpotato whitefly</name>
    <name type="synonym">Aleurodes tabaci</name>
    <dbReference type="NCBI Taxonomy" id="7038"/>
    <lineage>
        <taxon>Eukaryota</taxon>
        <taxon>Metazoa</taxon>
        <taxon>Ecdysozoa</taxon>
        <taxon>Arthropoda</taxon>
        <taxon>Hexapoda</taxon>
        <taxon>Insecta</taxon>
        <taxon>Pterygota</taxon>
        <taxon>Neoptera</taxon>
        <taxon>Paraneoptera</taxon>
        <taxon>Hemiptera</taxon>
        <taxon>Sternorrhyncha</taxon>
        <taxon>Aleyrodoidea</taxon>
        <taxon>Aleyrodidae</taxon>
        <taxon>Aleyrodinae</taxon>
        <taxon>Bemisia</taxon>
    </lineage>
</organism>
<dbReference type="KEGG" id="btab:109044258"/>
<feature type="active site" description="Acyl-ester intermediate" evidence="1">
    <location>
        <position position="243"/>
    </location>
</feature>
<evidence type="ECO:0000313" key="3">
    <source>
        <dbReference type="EMBL" id="CAH0392060.1"/>
    </source>
</evidence>
<dbReference type="AlphaFoldDB" id="A0A9P0F4U5"/>
<keyword evidence="4" id="KW-1185">Reference proteome</keyword>
<gene>
    <name evidence="3" type="ORF">BEMITA_LOCUS10618</name>
</gene>
<dbReference type="GO" id="GO:0012505">
    <property type="term" value="C:endomembrane system"/>
    <property type="evidence" value="ECO:0007669"/>
    <property type="project" value="TreeGrafter"/>
</dbReference>
<proteinExistence type="predicted"/>
<feature type="active site" description="Charge relay system" evidence="1">
    <location>
        <position position="144"/>
    </location>
</feature>
<evidence type="ECO:0000313" key="4">
    <source>
        <dbReference type="Proteomes" id="UP001152759"/>
    </source>
</evidence>
<dbReference type="Pfam" id="PF01425">
    <property type="entry name" value="Amidase"/>
    <property type="match status" value="1"/>
</dbReference>
<dbReference type="PANTHER" id="PTHR43372:SF1">
    <property type="entry name" value="LD38433P"/>
    <property type="match status" value="1"/>
</dbReference>
<feature type="active site" description="Charge relay system" evidence="1">
    <location>
        <position position="219"/>
    </location>
</feature>
<name>A0A9P0F4U5_BEMTA</name>
<accession>A0A9P0F4U5</accession>
<dbReference type="InterPro" id="IPR036928">
    <property type="entry name" value="AS_sf"/>
</dbReference>
<dbReference type="PIRSF" id="PIRSF001221">
    <property type="entry name" value="Amidase_fungi"/>
    <property type="match status" value="1"/>
</dbReference>
<protein>
    <recommendedName>
        <fullName evidence="2">Amidase domain-containing protein</fullName>
    </recommendedName>
</protein>
<reference evidence="3" key="1">
    <citation type="submission" date="2021-12" db="EMBL/GenBank/DDBJ databases">
        <authorList>
            <person name="King R."/>
        </authorList>
    </citation>
    <scope>NUCLEOTIDE SEQUENCE</scope>
</reference>
<evidence type="ECO:0000259" key="2">
    <source>
        <dbReference type="Pfam" id="PF01425"/>
    </source>
</evidence>